<dbReference type="Proteomes" id="UP001595444">
    <property type="component" value="Unassembled WGS sequence"/>
</dbReference>
<dbReference type="PANTHER" id="PTHR43353">
    <property type="entry name" value="SUCCINATE-SEMIALDEHYDE DEHYDROGENASE, MITOCHONDRIAL"/>
    <property type="match status" value="1"/>
</dbReference>
<evidence type="ECO:0000313" key="7">
    <source>
        <dbReference type="Proteomes" id="UP001595444"/>
    </source>
</evidence>
<reference evidence="7" key="1">
    <citation type="journal article" date="2019" name="Int. J. Syst. Evol. Microbiol.">
        <title>The Global Catalogue of Microorganisms (GCM) 10K type strain sequencing project: providing services to taxonomists for standard genome sequencing and annotation.</title>
        <authorList>
            <consortium name="The Broad Institute Genomics Platform"/>
            <consortium name="The Broad Institute Genome Sequencing Center for Infectious Disease"/>
            <person name="Wu L."/>
            <person name="Ma J."/>
        </authorList>
    </citation>
    <scope>NUCLEOTIDE SEQUENCE [LARGE SCALE GENOMIC DNA]</scope>
    <source>
        <strain evidence="7">KCTC 62164</strain>
    </source>
</reference>
<dbReference type="RefSeq" id="WP_194215726.1">
    <property type="nucleotide sequence ID" value="NZ_CP061205.1"/>
</dbReference>
<dbReference type="EC" id="1.2.1.-" evidence="6"/>
<dbReference type="SUPFAM" id="SSF53720">
    <property type="entry name" value="ALDH-like"/>
    <property type="match status" value="1"/>
</dbReference>
<keyword evidence="7" id="KW-1185">Reference proteome</keyword>
<accession>A0ABV7DAC6</accession>
<name>A0ABV7DAC6_9PROT</name>
<dbReference type="Gene3D" id="3.40.309.10">
    <property type="entry name" value="Aldehyde Dehydrogenase, Chain A, domain 2"/>
    <property type="match status" value="1"/>
</dbReference>
<evidence type="ECO:0000256" key="2">
    <source>
        <dbReference type="ARBA" id="ARBA00023002"/>
    </source>
</evidence>
<keyword evidence="2 4" id="KW-0560">Oxidoreductase</keyword>
<dbReference type="InterPro" id="IPR016163">
    <property type="entry name" value="Ald_DH_C"/>
</dbReference>
<evidence type="ECO:0000259" key="5">
    <source>
        <dbReference type="Pfam" id="PF00171"/>
    </source>
</evidence>
<comment type="similarity">
    <text evidence="1 4">Belongs to the aldehyde dehydrogenase family.</text>
</comment>
<evidence type="ECO:0000256" key="4">
    <source>
        <dbReference type="RuleBase" id="RU003345"/>
    </source>
</evidence>
<dbReference type="PROSITE" id="PS00687">
    <property type="entry name" value="ALDEHYDE_DEHYDR_GLU"/>
    <property type="match status" value="1"/>
</dbReference>
<comment type="caution">
    <text evidence="6">The sequence shown here is derived from an EMBL/GenBank/DDBJ whole genome shotgun (WGS) entry which is preliminary data.</text>
</comment>
<dbReference type="Pfam" id="PF00171">
    <property type="entry name" value="Aldedh"/>
    <property type="match status" value="1"/>
</dbReference>
<dbReference type="PANTHER" id="PTHR43353:SF5">
    <property type="entry name" value="SUCCINATE-SEMIALDEHYDE DEHYDROGENASE, MITOCHONDRIAL"/>
    <property type="match status" value="1"/>
</dbReference>
<gene>
    <name evidence="6" type="ORF">ACFOKA_17865</name>
</gene>
<dbReference type="CDD" id="cd07103">
    <property type="entry name" value="ALDH_F5_SSADH_GabD"/>
    <property type="match status" value="1"/>
</dbReference>
<dbReference type="Gene3D" id="3.40.605.10">
    <property type="entry name" value="Aldehyde Dehydrogenase, Chain A, domain 1"/>
    <property type="match status" value="1"/>
</dbReference>
<dbReference type="InterPro" id="IPR015590">
    <property type="entry name" value="Aldehyde_DH_dom"/>
</dbReference>
<organism evidence="6 7">
    <name type="scientific">Kordiimonas pumila</name>
    <dbReference type="NCBI Taxonomy" id="2161677"/>
    <lineage>
        <taxon>Bacteria</taxon>
        <taxon>Pseudomonadati</taxon>
        <taxon>Pseudomonadota</taxon>
        <taxon>Alphaproteobacteria</taxon>
        <taxon>Kordiimonadales</taxon>
        <taxon>Kordiimonadaceae</taxon>
        <taxon>Kordiimonas</taxon>
    </lineage>
</organism>
<evidence type="ECO:0000256" key="1">
    <source>
        <dbReference type="ARBA" id="ARBA00009986"/>
    </source>
</evidence>
<protein>
    <submittedName>
        <fullName evidence="6">NAD-dependent succinate-semialdehyde dehydrogenase</fullName>
        <ecNumber evidence="6">1.2.1.-</ecNumber>
    </submittedName>
</protein>
<proteinExistence type="inferred from homology"/>
<dbReference type="InterPro" id="IPR016161">
    <property type="entry name" value="Ald_DH/histidinol_DH"/>
</dbReference>
<dbReference type="InterPro" id="IPR050740">
    <property type="entry name" value="Aldehyde_DH_Superfamily"/>
</dbReference>
<dbReference type="InterPro" id="IPR016162">
    <property type="entry name" value="Ald_DH_N"/>
</dbReference>
<dbReference type="EMBL" id="JBHRSL010000028">
    <property type="protein sequence ID" value="MFC3053771.1"/>
    <property type="molecule type" value="Genomic_DNA"/>
</dbReference>
<dbReference type="InterPro" id="IPR029510">
    <property type="entry name" value="Ald_DH_CS_GLU"/>
</dbReference>
<evidence type="ECO:0000256" key="3">
    <source>
        <dbReference type="PROSITE-ProRule" id="PRU10007"/>
    </source>
</evidence>
<evidence type="ECO:0000313" key="6">
    <source>
        <dbReference type="EMBL" id="MFC3053771.1"/>
    </source>
</evidence>
<dbReference type="GO" id="GO:0016491">
    <property type="term" value="F:oxidoreductase activity"/>
    <property type="evidence" value="ECO:0007669"/>
    <property type="project" value="UniProtKB-KW"/>
</dbReference>
<feature type="domain" description="Aldehyde dehydrogenase" evidence="5">
    <location>
        <begin position="6"/>
        <end position="466"/>
    </location>
</feature>
<feature type="active site" evidence="3">
    <location>
        <position position="243"/>
    </location>
</feature>
<sequence>MVGGVWQDAATGATFPVEDPSTGKVLAHVADAAPADSLAALHAAHEAQGEWAAWPPRARSEILRRAYDRLIDEADTFARVIAQEMGKSLQDARGEVLYAAEFLRWFSEEAVRIQGRYQLAPNGKLQHLISKKPVGPCLLVTPWNFPLAMITRKVGPAVAAGCTMVLKPAELTPLTAGMFVSLMHDVGLPPGVLNLITTTHSSEVVGALLKDNKLKKISFTGSTRVGKILLVGAAENVLRISMELGGNAPFIVFEDADVGAAVEGAVQAKLRNIGQACTAANRFYVHATLVEEFTEKLRQRFAALPIGRGTIEGDIIGPLISAVARENVHKLVLDAVGRGARLVQGGAVIDGAGYFYPPTILVNVPADARVMQEEIFGPVAPICGFSSEQEVIAHANASEYGLAAYVYTSDLDRAMRIKSEIDTGMLGINAGVISDPAAPFGGVKLSGIGREGGAEGIEEYLTTQYVGIGNLA</sequence>